<feature type="non-terminal residue" evidence="1">
    <location>
        <position position="343"/>
    </location>
</feature>
<organism evidence="1 2">
    <name type="scientific">Ixodes persulcatus</name>
    <name type="common">Taiga tick</name>
    <dbReference type="NCBI Taxonomy" id="34615"/>
    <lineage>
        <taxon>Eukaryota</taxon>
        <taxon>Metazoa</taxon>
        <taxon>Ecdysozoa</taxon>
        <taxon>Arthropoda</taxon>
        <taxon>Chelicerata</taxon>
        <taxon>Arachnida</taxon>
        <taxon>Acari</taxon>
        <taxon>Parasitiformes</taxon>
        <taxon>Ixodida</taxon>
        <taxon>Ixodoidea</taxon>
        <taxon>Ixodidae</taxon>
        <taxon>Ixodinae</taxon>
        <taxon>Ixodes</taxon>
    </lineage>
</organism>
<protein>
    <submittedName>
        <fullName evidence="1">Uncharacterized protein</fullName>
    </submittedName>
</protein>
<evidence type="ECO:0000313" key="2">
    <source>
        <dbReference type="Proteomes" id="UP000805193"/>
    </source>
</evidence>
<comment type="caution">
    <text evidence="1">The sequence shown here is derived from an EMBL/GenBank/DDBJ whole genome shotgun (WGS) entry which is preliminary data.</text>
</comment>
<proteinExistence type="predicted"/>
<name>A0AC60R0P7_IXOPE</name>
<accession>A0AC60R0P7</accession>
<keyword evidence="2" id="KW-1185">Reference proteome</keyword>
<dbReference type="EMBL" id="JABSTQ010000271">
    <property type="protein sequence ID" value="KAG0445509.1"/>
    <property type="molecule type" value="Genomic_DNA"/>
</dbReference>
<sequence>MKSHEHSGIIFICPGELSSIFKTFNCISDGVEDCDVPNKAQLDGKLDQLFRNLPKEYLIHIMRTELLPGAIVLEAGTVSRLDEFRPDRPCKTFCRGNDTVTLFSIYSKYPIRMTIPWRLCWGHNGTMVSSVDRVRYEGELVVTKTHAGTQSKITNLMPVVMDSINVGMTGAEDTMNIIVHMLGEHCDVPDKTQLEDKLDKLIRNLPKEHVANQTKTEILPRAIFLGEGTLYGLDLLKQDRPYKTFCRGKDTVTVFSVSARYSMRMHIPWSLCSGQNGTFLSNAQLVRFEGELVTTKTDSGTEYRIKNVIPVVLEGVYIGLNGGGDIVSTIASALSFILSGLVR</sequence>
<reference evidence="1 2" key="1">
    <citation type="journal article" date="2020" name="Cell">
        <title>Large-Scale Comparative Analyses of Tick Genomes Elucidate Their Genetic Diversity and Vector Capacities.</title>
        <authorList>
            <consortium name="Tick Genome and Microbiome Consortium (TIGMIC)"/>
            <person name="Jia N."/>
            <person name="Wang J."/>
            <person name="Shi W."/>
            <person name="Du L."/>
            <person name="Sun Y."/>
            <person name="Zhan W."/>
            <person name="Jiang J.F."/>
            <person name="Wang Q."/>
            <person name="Zhang B."/>
            <person name="Ji P."/>
            <person name="Bell-Sakyi L."/>
            <person name="Cui X.M."/>
            <person name="Yuan T.T."/>
            <person name="Jiang B.G."/>
            <person name="Yang W.F."/>
            <person name="Lam T.T."/>
            <person name="Chang Q.C."/>
            <person name="Ding S.J."/>
            <person name="Wang X.J."/>
            <person name="Zhu J.G."/>
            <person name="Ruan X.D."/>
            <person name="Zhao L."/>
            <person name="Wei J.T."/>
            <person name="Ye R.Z."/>
            <person name="Que T.C."/>
            <person name="Du C.H."/>
            <person name="Zhou Y.H."/>
            <person name="Cheng J.X."/>
            <person name="Dai P.F."/>
            <person name="Guo W.B."/>
            <person name="Han X.H."/>
            <person name="Huang E.J."/>
            <person name="Li L.F."/>
            <person name="Wei W."/>
            <person name="Gao Y.C."/>
            <person name="Liu J.Z."/>
            <person name="Shao H.Z."/>
            <person name="Wang X."/>
            <person name="Wang C.C."/>
            <person name="Yang T.C."/>
            <person name="Huo Q.B."/>
            <person name="Li W."/>
            <person name="Chen H.Y."/>
            <person name="Chen S.E."/>
            <person name="Zhou L.G."/>
            <person name="Ni X.B."/>
            <person name="Tian J.H."/>
            <person name="Sheng Y."/>
            <person name="Liu T."/>
            <person name="Pan Y.S."/>
            <person name="Xia L.Y."/>
            <person name="Li J."/>
            <person name="Zhao F."/>
            <person name="Cao W.C."/>
        </authorList>
    </citation>
    <scope>NUCLEOTIDE SEQUENCE [LARGE SCALE GENOMIC DNA]</scope>
    <source>
        <strain evidence="1">Iper-2018</strain>
    </source>
</reference>
<dbReference type="Proteomes" id="UP000805193">
    <property type="component" value="Unassembled WGS sequence"/>
</dbReference>
<gene>
    <name evidence="1" type="ORF">HPB47_014369</name>
</gene>
<evidence type="ECO:0000313" key="1">
    <source>
        <dbReference type="EMBL" id="KAG0445509.1"/>
    </source>
</evidence>